<accession>A0A0U3HEU1</accession>
<protein>
    <recommendedName>
        <fullName evidence="6">Fibronectin type-III domain-containing protein</fullName>
    </recommendedName>
</protein>
<dbReference type="STRING" id="446860.AS188_05740"/>
<dbReference type="RefSeq" id="WP_058858047.1">
    <property type="nucleotide sequence ID" value="NZ_BJZR01000073.1"/>
</dbReference>
<proteinExistence type="predicted"/>
<dbReference type="AlphaFoldDB" id="A0A0U3HEU1"/>
<gene>
    <name evidence="2" type="ORF">AS188_05740</name>
    <name evidence="3" type="ORF">KFL01_22570</name>
</gene>
<keyword evidence="5" id="KW-1185">Reference proteome</keyword>
<feature type="compositionally biased region" description="Low complexity" evidence="1">
    <location>
        <begin position="214"/>
        <end position="232"/>
    </location>
</feature>
<dbReference type="KEGG" id="kfv:AS188_05740"/>
<evidence type="ECO:0000256" key="1">
    <source>
        <dbReference type="SAM" id="MobiDB-lite"/>
    </source>
</evidence>
<evidence type="ECO:0000313" key="3">
    <source>
        <dbReference type="EMBL" id="GEO92951.1"/>
    </source>
</evidence>
<sequence>MTQPRHTVLYLLGVLVLLAGVVLTTPGTATRAAWRTAEQVAVPASTTGRAGLEVAADGDRAAVLTNTSGFGVLARPADVSVLAPDGTVLALAGASFAWQDGCAGPAAWTARGAGSPVTAVAGEPAPLPRDATARLCLEVSLAEVPAETLRPWDGRSLRVLTRLEALSLDGVSQRAERTWETAVPVDLPAAQPPAGQEPPGEDPGGQEPGGQEPGGQEPAEAPAEEPATPAGCTAAGKDALVTWTWQGPDEVLGWELLRRPQAAGGTWETLRTLGDGSVRQALLTVDDIPAAERGPGRQSPWEFTVRPRTAAGPAADPPALWTLHSPGNSHKIACPGDTA</sequence>
<feature type="compositionally biased region" description="Gly residues" evidence="1">
    <location>
        <begin position="202"/>
        <end position="213"/>
    </location>
</feature>
<evidence type="ECO:0000313" key="5">
    <source>
        <dbReference type="Proteomes" id="UP000321155"/>
    </source>
</evidence>
<dbReference type="Proteomes" id="UP000057181">
    <property type="component" value="Chromosome"/>
</dbReference>
<dbReference type="EMBL" id="BJZR01000073">
    <property type="protein sequence ID" value="GEO92951.1"/>
    <property type="molecule type" value="Genomic_DNA"/>
</dbReference>
<reference evidence="2 4" key="1">
    <citation type="submission" date="2015-11" db="EMBL/GenBank/DDBJ databases">
        <title>Complete Genome Sequence of Kocuria flava strain HO-9041.</title>
        <authorList>
            <person name="Zhou M."/>
            <person name="Dai J."/>
        </authorList>
    </citation>
    <scope>NUCLEOTIDE SEQUENCE [LARGE SCALE GENOMIC DNA]</scope>
    <source>
        <strain evidence="2 4">HO-9041</strain>
    </source>
</reference>
<dbReference type="Proteomes" id="UP000321155">
    <property type="component" value="Unassembled WGS sequence"/>
</dbReference>
<reference evidence="3 5" key="2">
    <citation type="submission" date="2019-07" db="EMBL/GenBank/DDBJ databases">
        <title>Whole genome shotgun sequence of Kocuria flava NBRC 107626.</title>
        <authorList>
            <person name="Hosoyama A."/>
            <person name="Uohara A."/>
            <person name="Ohji S."/>
            <person name="Ichikawa N."/>
        </authorList>
    </citation>
    <scope>NUCLEOTIDE SEQUENCE [LARGE SCALE GENOMIC DNA]</scope>
    <source>
        <strain evidence="3 5">NBRC 107626</strain>
    </source>
</reference>
<feature type="compositionally biased region" description="Low complexity" evidence="1">
    <location>
        <begin position="188"/>
        <end position="198"/>
    </location>
</feature>
<organism evidence="2 4">
    <name type="scientific">Kocuria flava</name>
    <dbReference type="NCBI Taxonomy" id="446860"/>
    <lineage>
        <taxon>Bacteria</taxon>
        <taxon>Bacillati</taxon>
        <taxon>Actinomycetota</taxon>
        <taxon>Actinomycetes</taxon>
        <taxon>Micrococcales</taxon>
        <taxon>Micrococcaceae</taxon>
        <taxon>Kocuria</taxon>
    </lineage>
</organism>
<evidence type="ECO:0008006" key="6">
    <source>
        <dbReference type="Google" id="ProtNLM"/>
    </source>
</evidence>
<feature type="region of interest" description="Disordered" evidence="1">
    <location>
        <begin position="182"/>
        <end position="232"/>
    </location>
</feature>
<dbReference type="EMBL" id="CP013254">
    <property type="protein sequence ID" value="ALU39336.1"/>
    <property type="molecule type" value="Genomic_DNA"/>
</dbReference>
<evidence type="ECO:0000313" key="4">
    <source>
        <dbReference type="Proteomes" id="UP000057181"/>
    </source>
</evidence>
<name>A0A0U3HEU1_9MICC</name>
<evidence type="ECO:0000313" key="2">
    <source>
        <dbReference type="EMBL" id="ALU39336.1"/>
    </source>
</evidence>